<gene>
    <name evidence="2" type="ORF">COPCOM_02338</name>
</gene>
<dbReference type="Proteomes" id="UP000003793">
    <property type="component" value="Unassembled WGS sequence"/>
</dbReference>
<proteinExistence type="predicted"/>
<name>C0BB82_9FIRM</name>
<evidence type="ECO:0000313" key="2">
    <source>
        <dbReference type="EMBL" id="EEG89356.1"/>
    </source>
</evidence>
<accession>C0BB82</accession>
<feature type="transmembrane region" description="Helical" evidence="1">
    <location>
        <begin position="6"/>
        <end position="32"/>
    </location>
</feature>
<keyword evidence="1" id="KW-0472">Membrane</keyword>
<dbReference type="HOGENOM" id="CLU_3166852_0_0_9"/>
<dbReference type="EMBL" id="ABVR01000041">
    <property type="protein sequence ID" value="EEG89356.1"/>
    <property type="molecule type" value="Genomic_DNA"/>
</dbReference>
<keyword evidence="1" id="KW-1133">Transmembrane helix</keyword>
<sequence>MTVTTFFLFFHASHLLFFLSTMAIIYPIWVYCKGNFLDFKIFIYSNE</sequence>
<evidence type="ECO:0000313" key="3">
    <source>
        <dbReference type="Proteomes" id="UP000003793"/>
    </source>
</evidence>
<organism evidence="2 3">
    <name type="scientific">Coprococcus comes ATCC 27758</name>
    <dbReference type="NCBI Taxonomy" id="470146"/>
    <lineage>
        <taxon>Bacteria</taxon>
        <taxon>Bacillati</taxon>
        <taxon>Bacillota</taxon>
        <taxon>Clostridia</taxon>
        <taxon>Lachnospirales</taxon>
        <taxon>Lachnospiraceae</taxon>
        <taxon>Coprococcus</taxon>
    </lineage>
</organism>
<evidence type="ECO:0000256" key="1">
    <source>
        <dbReference type="SAM" id="Phobius"/>
    </source>
</evidence>
<dbReference type="AlphaFoldDB" id="C0BB82"/>
<keyword evidence="1" id="KW-0812">Transmembrane</keyword>
<comment type="caution">
    <text evidence="2">The sequence shown here is derived from an EMBL/GenBank/DDBJ whole genome shotgun (WGS) entry which is preliminary data.</text>
</comment>
<reference evidence="2 3" key="2">
    <citation type="submission" date="2009-03" db="EMBL/GenBank/DDBJ databases">
        <title>Draft genome sequence of Coprococcus comes (ATCC 27758).</title>
        <authorList>
            <person name="Sudarsanam P."/>
            <person name="Ley R."/>
            <person name="Guruge J."/>
            <person name="Turnbaugh P.J."/>
            <person name="Mahowald M."/>
            <person name="Liep D."/>
            <person name="Gordon J."/>
        </authorList>
    </citation>
    <scope>NUCLEOTIDE SEQUENCE [LARGE SCALE GENOMIC DNA]</scope>
    <source>
        <strain evidence="2 3">ATCC 27758</strain>
    </source>
</reference>
<reference evidence="2 3" key="1">
    <citation type="submission" date="2009-02" db="EMBL/GenBank/DDBJ databases">
        <authorList>
            <person name="Fulton L."/>
            <person name="Clifton S."/>
            <person name="Fulton B."/>
            <person name="Xu J."/>
            <person name="Minx P."/>
            <person name="Pepin K.H."/>
            <person name="Johnson M."/>
            <person name="Bhonagiri V."/>
            <person name="Nash W.E."/>
            <person name="Mardis E.R."/>
            <person name="Wilson R.K."/>
        </authorList>
    </citation>
    <scope>NUCLEOTIDE SEQUENCE [LARGE SCALE GENOMIC DNA]</scope>
    <source>
        <strain evidence="2 3">ATCC 27758</strain>
    </source>
</reference>
<protein>
    <submittedName>
        <fullName evidence="2">Uncharacterized protein</fullName>
    </submittedName>
</protein>